<dbReference type="InterPro" id="IPR036388">
    <property type="entry name" value="WH-like_DNA-bd_sf"/>
</dbReference>
<keyword evidence="1 3" id="KW-0238">DNA-binding</keyword>
<sequence>MQEEQRISFIKEVNHLNMECHTSMLKAFHRLFDENIVGQQAVLLRHLHLHHCLNTGEISKLMDVSPSAVSQILSKLEKGQYIKRTINPDNRRETIIELDFNGNKFIEKSEKIEKLMIERVYYKLDEADLVDMHRILNKLKQIIVSEFFTDE</sequence>
<dbReference type="PROSITE" id="PS50995">
    <property type="entry name" value="HTH_MARR_2"/>
    <property type="match status" value="1"/>
</dbReference>
<name>A0ABS4FST4_9BACL</name>
<evidence type="ECO:0000256" key="1">
    <source>
        <dbReference type="ARBA" id="ARBA00023125"/>
    </source>
</evidence>
<dbReference type="InterPro" id="IPR036390">
    <property type="entry name" value="WH_DNA-bd_sf"/>
</dbReference>
<dbReference type="Gene3D" id="1.10.10.10">
    <property type="entry name" value="Winged helix-like DNA-binding domain superfamily/Winged helix DNA-binding domain"/>
    <property type="match status" value="1"/>
</dbReference>
<dbReference type="SUPFAM" id="SSF46785">
    <property type="entry name" value="Winged helix' DNA-binding domain"/>
    <property type="match status" value="1"/>
</dbReference>
<dbReference type="InterPro" id="IPR039422">
    <property type="entry name" value="MarR/SlyA-like"/>
</dbReference>
<dbReference type="GO" id="GO:0003677">
    <property type="term" value="F:DNA binding"/>
    <property type="evidence" value="ECO:0007669"/>
    <property type="project" value="UniProtKB-KW"/>
</dbReference>
<reference evidence="3 4" key="1">
    <citation type="submission" date="2021-03" db="EMBL/GenBank/DDBJ databases">
        <title>Genomic Encyclopedia of Type Strains, Phase IV (KMG-IV): sequencing the most valuable type-strain genomes for metagenomic binning, comparative biology and taxonomic classification.</title>
        <authorList>
            <person name="Goeker M."/>
        </authorList>
    </citation>
    <scope>NUCLEOTIDE SEQUENCE [LARGE SCALE GENOMIC DNA]</scope>
    <source>
        <strain evidence="3 4">DSM 14349</strain>
    </source>
</reference>
<accession>A0ABS4FST4</accession>
<comment type="caution">
    <text evidence="3">The sequence shown here is derived from an EMBL/GenBank/DDBJ whole genome shotgun (WGS) entry which is preliminary data.</text>
</comment>
<dbReference type="PANTHER" id="PTHR33164:SF43">
    <property type="entry name" value="HTH-TYPE TRANSCRIPTIONAL REPRESSOR YETL"/>
    <property type="match status" value="1"/>
</dbReference>
<dbReference type="Pfam" id="PF01047">
    <property type="entry name" value="MarR"/>
    <property type="match status" value="1"/>
</dbReference>
<dbReference type="PANTHER" id="PTHR33164">
    <property type="entry name" value="TRANSCRIPTIONAL REGULATOR, MARR FAMILY"/>
    <property type="match status" value="1"/>
</dbReference>
<proteinExistence type="predicted"/>
<organism evidence="3 4">
    <name type="scientific">Paenibacillus turicensis</name>
    <dbReference type="NCBI Taxonomy" id="160487"/>
    <lineage>
        <taxon>Bacteria</taxon>
        <taxon>Bacillati</taxon>
        <taxon>Bacillota</taxon>
        <taxon>Bacilli</taxon>
        <taxon>Bacillales</taxon>
        <taxon>Paenibacillaceae</taxon>
        <taxon>Paenibacillus</taxon>
    </lineage>
</organism>
<keyword evidence="4" id="KW-1185">Reference proteome</keyword>
<evidence type="ECO:0000259" key="2">
    <source>
        <dbReference type="PROSITE" id="PS50995"/>
    </source>
</evidence>
<feature type="domain" description="HTH marR-type" evidence="2">
    <location>
        <begin position="1"/>
        <end position="141"/>
    </location>
</feature>
<dbReference type="RefSeq" id="WP_210089267.1">
    <property type="nucleotide sequence ID" value="NZ_JAGGKG010000009.1"/>
</dbReference>
<evidence type="ECO:0000313" key="4">
    <source>
        <dbReference type="Proteomes" id="UP001519272"/>
    </source>
</evidence>
<protein>
    <submittedName>
        <fullName evidence="3">DNA-binding MarR family transcriptional regulator</fullName>
    </submittedName>
</protein>
<gene>
    <name evidence="3" type="ORF">J2Z32_002278</name>
</gene>
<evidence type="ECO:0000313" key="3">
    <source>
        <dbReference type="EMBL" id="MBP1905648.1"/>
    </source>
</evidence>
<dbReference type="InterPro" id="IPR000835">
    <property type="entry name" value="HTH_MarR-typ"/>
</dbReference>
<dbReference type="SMART" id="SM00347">
    <property type="entry name" value="HTH_MARR"/>
    <property type="match status" value="1"/>
</dbReference>
<dbReference type="EMBL" id="JAGGKG010000009">
    <property type="protein sequence ID" value="MBP1905648.1"/>
    <property type="molecule type" value="Genomic_DNA"/>
</dbReference>
<dbReference type="Proteomes" id="UP001519272">
    <property type="component" value="Unassembled WGS sequence"/>
</dbReference>